<accession>E5A2C1</accession>
<feature type="compositionally biased region" description="Polar residues" evidence="2">
    <location>
        <begin position="374"/>
        <end position="394"/>
    </location>
</feature>
<evidence type="ECO:0000259" key="3">
    <source>
        <dbReference type="PROSITE" id="PS50137"/>
    </source>
</evidence>
<feature type="compositionally biased region" description="Low complexity" evidence="2">
    <location>
        <begin position="132"/>
        <end position="141"/>
    </location>
</feature>
<dbReference type="STRING" id="985895.E5A2C1"/>
<dbReference type="Gene3D" id="3.30.160.20">
    <property type="match status" value="1"/>
</dbReference>
<dbReference type="GO" id="GO:0003723">
    <property type="term" value="F:RNA binding"/>
    <property type="evidence" value="ECO:0007669"/>
    <property type="project" value="UniProtKB-UniRule"/>
</dbReference>
<dbReference type="AlphaFoldDB" id="E5A2C1"/>
<feature type="region of interest" description="Disordered" evidence="2">
    <location>
        <begin position="131"/>
        <end position="156"/>
    </location>
</feature>
<dbReference type="OrthoDB" id="5222339at2759"/>
<keyword evidence="5" id="KW-1185">Reference proteome</keyword>
<dbReference type="SMART" id="SM00358">
    <property type="entry name" value="DSRM"/>
    <property type="match status" value="2"/>
</dbReference>
<feature type="region of interest" description="Disordered" evidence="2">
    <location>
        <begin position="252"/>
        <end position="280"/>
    </location>
</feature>
<feature type="region of interest" description="Disordered" evidence="2">
    <location>
        <begin position="365"/>
        <end position="416"/>
    </location>
</feature>
<feature type="domain" description="DRBM" evidence="3">
    <location>
        <begin position="282"/>
        <end position="350"/>
    </location>
</feature>
<feature type="region of interest" description="Disordered" evidence="2">
    <location>
        <begin position="1"/>
        <end position="31"/>
    </location>
</feature>
<dbReference type="VEuPathDB" id="FungiDB:LEMA_P089650.1"/>
<proteinExistence type="predicted"/>
<name>E5A2C1_LEPMJ</name>
<dbReference type="SUPFAM" id="SSF54768">
    <property type="entry name" value="dsRNA-binding domain-like"/>
    <property type="match status" value="1"/>
</dbReference>
<protein>
    <recommendedName>
        <fullName evidence="3">DRBM domain-containing protein</fullName>
    </recommendedName>
</protein>
<evidence type="ECO:0000313" key="5">
    <source>
        <dbReference type="Proteomes" id="UP000002668"/>
    </source>
</evidence>
<reference evidence="5" key="1">
    <citation type="journal article" date="2011" name="Nat. Commun.">
        <title>Effector diversification within compartments of the Leptosphaeria maculans genome affected by Repeat-Induced Point mutations.</title>
        <authorList>
            <person name="Rouxel T."/>
            <person name="Grandaubert J."/>
            <person name="Hane J.K."/>
            <person name="Hoede C."/>
            <person name="van de Wouw A.P."/>
            <person name="Couloux A."/>
            <person name="Dominguez V."/>
            <person name="Anthouard V."/>
            <person name="Bally P."/>
            <person name="Bourras S."/>
            <person name="Cozijnsen A.J."/>
            <person name="Ciuffetti L.M."/>
            <person name="Degrave A."/>
            <person name="Dilmaghani A."/>
            <person name="Duret L."/>
            <person name="Fudal I."/>
            <person name="Goodwin S.B."/>
            <person name="Gout L."/>
            <person name="Glaser N."/>
            <person name="Linglin J."/>
            <person name="Kema G.H.J."/>
            <person name="Lapalu N."/>
            <person name="Lawrence C.B."/>
            <person name="May K."/>
            <person name="Meyer M."/>
            <person name="Ollivier B."/>
            <person name="Poulain J."/>
            <person name="Schoch C.L."/>
            <person name="Simon A."/>
            <person name="Spatafora J.W."/>
            <person name="Stachowiak A."/>
            <person name="Turgeon B.G."/>
            <person name="Tyler B.M."/>
            <person name="Vincent D."/>
            <person name="Weissenbach J."/>
            <person name="Amselem J."/>
            <person name="Quesneville H."/>
            <person name="Oliver R.P."/>
            <person name="Wincker P."/>
            <person name="Balesdent M.-H."/>
            <person name="Howlett B.J."/>
        </authorList>
    </citation>
    <scope>NUCLEOTIDE SEQUENCE [LARGE SCALE GENOMIC DNA]</scope>
    <source>
        <strain evidence="5">JN3 / isolate v23.1.3 / race Av1-4-5-6-7-8</strain>
    </source>
</reference>
<dbReference type="HOGENOM" id="CLU_595916_0_0_1"/>
<dbReference type="InterPro" id="IPR014720">
    <property type="entry name" value="dsRBD_dom"/>
</dbReference>
<evidence type="ECO:0000313" key="4">
    <source>
        <dbReference type="EMBL" id="CBX97556.1"/>
    </source>
</evidence>
<dbReference type="eggNOG" id="ENOG502SDVM">
    <property type="taxonomic scope" value="Eukaryota"/>
</dbReference>
<evidence type="ECO:0000256" key="2">
    <source>
        <dbReference type="SAM" id="MobiDB-lite"/>
    </source>
</evidence>
<dbReference type="EMBL" id="FP929132">
    <property type="protein sequence ID" value="CBX97556.1"/>
    <property type="molecule type" value="Genomic_DNA"/>
</dbReference>
<sequence length="459" mass="48374">MGKPHQTTNINTHPTLPMADDKSPSIGISTPGEDLHEYLIVPIRPPYTDSISSSAAIPKFTHTLPPDCSKHSQDSAADLTMEIDTSTALPVLPGTLTVNDPTQHGVFKLEDYLAQHKADHEASLLAREQASKAGVKTGKTTPTPPPAKKAKKASAEATAPLTPVAVGARSSKNTILLHEKYQALALPQPLFTYSGGSDVGWSVAVSFPGLEVEELQGVKQEGTFNSKQEAKEAVSKIALELLERMIEEGKVDGRAGKRKGRKSSGGVEEGEKSNQIKGPGPNYVGLLLEFQRATGSPQPTYTDYQSGTRFACLASIDGHPTPFGSLTSLHANKKAARQDAAGHAVAYFKAQGLWPTDIPLLGGIKKTKPKAGLDQQNQQPTVIGTSSPGSSNTDPPAEDQDNTGKSSLAPNGAKLPHGVLQFPQWRAARRAHVRGAQCVWAEEGQGGVCEAGGGVFGGG</sequence>
<feature type="compositionally biased region" description="Polar residues" evidence="2">
    <location>
        <begin position="1"/>
        <end position="14"/>
    </location>
</feature>
<dbReference type="InParanoid" id="E5A2C1"/>
<keyword evidence="1" id="KW-0694">RNA-binding</keyword>
<evidence type="ECO:0000256" key="1">
    <source>
        <dbReference type="PROSITE-ProRule" id="PRU00266"/>
    </source>
</evidence>
<dbReference type="PROSITE" id="PS50137">
    <property type="entry name" value="DS_RBD"/>
    <property type="match status" value="1"/>
</dbReference>
<organism evidence="5">
    <name type="scientific">Leptosphaeria maculans (strain JN3 / isolate v23.1.3 / race Av1-4-5-6-7-8)</name>
    <name type="common">Blackleg fungus</name>
    <name type="synonym">Phoma lingam</name>
    <dbReference type="NCBI Taxonomy" id="985895"/>
    <lineage>
        <taxon>Eukaryota</taxon>
        <taxon>Fungi</taxon>
        <taxon>Dikarya</taxon>
        <taxon>Ascomycota</taxon>
        <taxon>Pezizomycotina</taxon>
        <taxon>Dothideomycetes</taxon>
        <taxon>Pleosporomycetidae</taxon>
        <taxon>Pleosporales</taxon>
        <taxon>Pleosporineae</taxon>
        <taxon>Leptosphaeriaceae</taxon>
        <taxon>Plenodomus</taxon>
        <taxon>Plenodomus lingam/Leptosphaeria maculans species complex</taxon>
    </lineage>
</organism>
<dbReference type="CDD" id="cd00048">
    <property type="entry name" value="DSRM_SF"/>
    <property type="match status" value="1"/>
</dbReference>
<dbReference type="Proteomes" id="UP000002668">
    <property type="component" value="Genome"/>
</dbReference>
<gene>
    <name evidence="4" type="ORF">LEMA_P089650.1</name>
</gene>